<dbReference type="InterPro" id="IPR006584">
    <property type="entry name" value="Cellulose-bd_IV"/>
</dbReference>
<protein>
    <submittedName>
        <fullName evidence="4">Carbohydrate-binding protein</fullName>
    </submittedName>
</protein>
<dbReference type="Pfam" id="PF03422">
    <property type="entry name" value="CBM_6"/>
    <property type="match status" value="3"/>
</dbReference>
<evidence type="ECO:0000313" key="5">
    <source>
        <dbReference type="Proteomes" id="UP000306402"/>
    </source>
</evidence>
<feature type="signal peptide" evidence="2">
    <location>
        <begin position="1"/>
        <end position="18"/>
    </location>
</feature>
<feature type="chain" id="PRO_5024357136" evidence="2">
    <location>
        <begin position="19"/>
        <end position="1262"/>
    </location>
</feature>
<feature type="domain" description="CBM6" evidence="3">
    <location>
        <begin position="288"/>
        <end position="408"/>
    </location>
</feature>
<dbReference type="Gene3D" id="2.60.120.260">
    <property type="entry name" value="Galactose-binding domain-like"/>
    <property type="match status" value="3"/>
</dbReference>
<evidence type="ECO:0000256" key="2">
    <source>
        <dbReference type="SAM" id="SignalP"/>
    </source>
</evidence>
<feature type="domain" description="CBM6" evidence="3">
    <location>
        <begin position="156"/>
        <end position="276"/>
    </location>
</feature>
<sequence length="1262" mass="138693">MKNILLSLLILVSFNCLAQTYRSAIGKFEAESFDSKLNVSTETCLDTDGGLDVGGMVDNSFLSYRFETFEAGYFTFKIRVANGFSDNASLQLVRAADLTVLTQVAVPRTGGMQSWTTITMLAKLPKGKQTLRLTAEHGIFSINWFEISRSTTALPGKVEAELFDMSRTVRIENSATASAGNVVADIDDADWLDYSVNVATAGTYTFYFHVSNAWGNGIIEIQNDYGPVLNQVNVPRTGGWQNYVTVSTTAVLTAGSHVIRFNARQGAFNLDWFEATRSAPLITKKIPGKIEAEDFDGVSEIQTENTGDIDGVLNVGSIEDGDWMDYHVKVTTAGVHTFQFRVASPNGNCKLEIKNAAGTVLGQISIPWTGGWQSYQTLTTTATLTAGNQVLRLYANKGYFNINWFDVQFGNNIPKPKPTITFAALSPKSAPAPDFVLTATSTSTEAPITFTSSNTAVITVSNATGTWKAKVIGEGTANITASQAASASFAAADNVTQTQLVHTSAPSAISAKITLDPKRWYQLTNATQSLEGLFDGNTQVNVNTGWGKVLNEYEAYYPLLPGEQIMIDGIKFFDYEGSATDNPMSLSIINANWERVQIATFKGYQYNTWVGPNPDSQASDDSQFALSSPVSNFRYLVLKVQGVLPTEMEFYGSYTPPTQAFSPVPQKSARLGDMFGVNGYEWNFELGNNPGQVNEPMMNMAKSFGGFRHYMDWQKLEPEEGVYTYNPTIYGGWNYDAIYERCKAENIEVLACLKTLPTWMLDSYPAGEQDNENVPVRFGKDFTDPLSYIEQAKMGFQYAARYGSNTNVDPALLSTHSTPRWNGDVPNSVKIGLNLVKYIECDNERDKWWKGRKAYQTAREYAANLSAFYDGHKNTMGAGIGIKNADPNMKVVIAGLVTGPDYIKGMVDWCKQYRGYKADGSVNLCWDIVNFHLYVDNATLNQSGTSTRGAAPEVTNAKQIVDDFMKTSHEVSQDMPVWITETGYDVNQGSPLKAIPIGNKSELITQADWVLRTSLFSARAGIEKVFFYQMYDDNTGSGMFGTSGLLNADQTRRPAADYINQVNKQFGDYRYKETIYADPIVDRYELNGKSLFVLTVPDEIGRTGEYTLDLGENGVAKIYTPTAGSTTMAVQDMPITDGKVTVTASETPIFVVAAPATNARTAAVASAAPALPIVESLHADVKVYPNPTSDFISIDLANERFGNIEIKVFDAGSGRLHSKTNLDKKDNKFSHKLNISNLPASMYIVEITQDEQHAFRKVAKLN</sequence>
<evidence type="ECO:0000256" key="1">
    <source>
        <dbReference type="ARBA" id="ARBA00022729"/>
    </source>
</evidence>
<dbReference type="AlphaFoldDB" id="A0A5R9KWN3"/>
<feature type="domain" description="CBM6" evidence="3">
    <location>
        <begin position="26"/>
        <end position="148"/>
    </location>
</feature>
<dbReference type="Proteomes" id="UP000306402">
    <property type="component" value="Unassembled WGS sequence"/>
</dbReference>
<comment type="caution">
    <text evidence="4">The sequence shown here is derived from an EMBL/GenBank/DDBJ whole genome shotgun (WGS) entry which is preliminary data.</text>
</comment>
<dbReference type="RefSeq" id="WP_138366070.1">
    <property type="nucleotide sequence ID" value="NZ_VCEJ01000004.1"/>
</dbReference>
<dbReference type="InterPro" id="IPR026444">
    <property type="entry name" value="Secre_tail"/>
</dbReference>
<dbReference type="SUPFAM" id="SSF49785">
    <property type="entry name" value="Galactose-binding domain-like"/>
    <property type="match status" value="3"/>
</dbReference>
<proteinExistence type="predicted"/>
<keyword evidence="1 2" id="KW-0732">Signal</keyword>
<organism evidence="4 5">
    <name type="scientific">Dyadobacter luticola</name>
    <dbReference type="NCBI Taxonomy" id="1979387"/>
    <lineage>
        <taxon>Bacteria</taxon>
        <taxon>Pseudomonadati</taxon>
        <taxon>Bacteroidota</taxon>
        <taxon>Cytophagia</taxon>
        <taxon>Cytophagales</taxon>
        <taxon>Spirosomataceae</taxon>
        <taxon>Dyadobacter</taxon>
    </lineage>
</organism>
<accession>A0A5R9KWN3</accession>
<reference evidence="4 5" key="1">
    <citation type="submission" date="2019-05" db="EMBL/GenBank/DDBJ databases">
        <authorList>
            <person name="Qu J.-H."/>
        </authorList>
    </citation>
    <scope>NUCLEOTIDE SEQUENCE [LARGE SCALE GENOMIC DNA]</scope>
    <source>
        <strain evidence="4 5">T17</strain>
    </source>
</reference>
<dbReference type="InterPro" id="IPR017853">
    <property type="entry name" value="GH"/>
</dbReference>
<evidence type="ECO:0000259" key="3">
    <source>
        <dbReference type="PROSITE" id="PS51175"/>
    </source>
</evidence>
<dbReference type="Gene3D" id="2.60.40.1080">
    <property type="match status" value="1"/>
</dbReference>
<dbReference type="Pfam" id="PF18962">
    <property type="entry name" value="Por_Secre_tail"/>
    <property type="match status" value="1"/>
</dbReference>
<dbReference type="InterPro" id="IPR008979">
    <property type="entry name" value="Galactose-bd-like_sf"/>
</dbReference>
<dbReference type="NCBIfam" id="TIGR04183">
    <property type="entry name" value="Por_Secre_tail"/>
    <property type="match status" value="1"/>
</dbReference>
<dbReference type="EMBL" id="VCEJ01000004">
    <property type="protein sequence ID" value="TLV00696.1"/>
    <property type="molecule type" value="Genomic_DNA"/>
</dbReference>
<dbReference type="PROSITE" id="PS51175">
    <property type="entry name" value="CBM6"/>
    <property type="match status" value="3"/>
</dbReference>
<dbReference type="InterPro" id="IPR005084">
    <property type="entry name" value="CBM6"/>
</dbReference>
<dbReference type="OrthoDB" id="177731at2"/>
<dbReference type="CDD" id="cd04080">
    <property type="entry name" value="CBM6_cellulase-like"/>
    <property type="match status" value="3"/>
</dbReference>
<dbReference type="SUPFAM" id="SSF51445">
    <property type="entry name" value="(Trans)glycosidases"/>
    <property type="match status" value="1"/>
</dbReference>
<dbReference type="GO" id="GO:0030246">
    <property type="term" value="F:carbohydrate binding"/>
    <property type="evidence" value="ECO:0007669"/>
    <property type="project" value="InterPro"/>
</dbReference>
<dbReference type="SMART" id="SM00606">
    <property type="entry name" value="CBD_IV"/>
    <property type="match status" value="3"/>
</dbReference>
<name>A0A5R9KWN3_9BACT</name>
<evidence type="ECO:0000313" key="4">
    <source>
        <dbReference type="EMBL" id="TLV00696.1"/>
    </source>
</evidence>
<keyword evidence="5" id="KW-1185">Reference proteome</keyword>
<dbReference type="Gene3D" id="3.20.20.80">
    <property type="entry name" value="Glycosidases"/>
    <property type="match status" value="1"/>
</dbReference>
<gene>
    <name evidence="4" type="ORF">FEN17_14530</name>
</gene>